<dbReference type="GO" id="GO:0042597">
    <property type="term" value="C:periplasmic space"/>
    <property type="evidence" value="ECO:0007669"/>
    <property type="project" value="UniProtKB-ARBA"/>
</dbReference>
<protein>
    <recommendedName>
        <fullName evidence="4">Solute-binding protein family 5 domain-containing protein</fullName>
    </recommendedName>
</protein>
<dbReference type="PANTHER" id="PTHR30290">
    <property type="entry name" value="PERIPLASMIC BINDING COMPONENT OF ABC TRANSPORTER"/>
    <property type="match status" value="1"/>
</dbReference>
<dbReference type="GO" id="GO:0043190">
    <property type="term" value="C:ATP-binding cassette (ABC) transporter complex"/>
    <property type="evidence" value="ECO:0007669"/>
    <property type="project" value="InterPro"/>
</dbReference>
<reference evidence="5 6" key="1">
    <citation type="journal article" date="2016" name="Nat. Commun.">
        <title>Thousands of microbial genomes shed light on interconnected biogeochemical processes in an aquifer system.</title>
        <authorList>
            <person name="Anantharaman K."/>
            <person name="Brown C.T."/>
            <person name="Hug L.A."/>
            <person name="Sharon I."/>
            <person name="Castelle C.J."/>
            <person name="Probst A.J."/>
            <person name="Thomas B.C."/>
            <person name="Singh A."/>
            <person name="Wilkins M.J."/>
            <person name="Karaoz U."/>
            <person name="Brodie E.L."/>
            <person name="Williams K.H."/>
            <person name="Hubbard S.S."/>
            <person name="Banfield J.F."/>
        </authorList>
    </citation>
    <scope>NUCLEOTIDE SEQUENCE [LARGE SCALE GENOMIC DNA]</scope>
</reference>
<organism evidence="5 6">
    <name type="scientific">Candidatus Nomurabacteria bacterium RIFCSPHIGHO2_01_FULL_42_15</name>
    <dbReference type="NCBI Taxonomy" id="1801742"/>
    <lineage>
        <taxon>Bacteria</taxon>
        <taxon>Candidatus Nomuraibacteriota</taxon>
    </lineage>
</organism>
<keyword evidence="3" id="KW-0732">Signal</keyword>
<dbReference type="AlphaFoldDB" id="A0A1F6VEF1"/>
<dbReference type="PANTHER" id="PTHR30290:SF9">
    <property type="entry name" value="OLIGOPEPTIDE-BINDING PROTEIN APPA"/>
    <property type="match status" value="1"/>
</dbReference>
<dbReference type="PIRSF" id="PIRSF002741">
    <property type="entry name" value="MppA"/>
    <property type="match status" value="1"/>
</dbReference>
<sequence length="576" mass="64995">MRNFKLPSKKEINFVFTSFSKKERVVFVGLVLVLFLSTFAILESINKFFMVQVPLRGGSISIGMTGVPRFINTVLANSEADLNLVSLVYSGLMRKSAEGNLIPDLAKEYRASEDGLTYTFTLKDDIYFHDGKPVTVEDILFTIDSVKNSIIESPHKVHWNGVSVSKIDDKTIEFTLRQAYALFLENTTIGIMPAHLWEGSPLELNLSNTSPVGSGPYMISSINKKSSGIIDNYKLVAFEKFALGEPYIKNMDLHFYQNEEDLVKALTDKKVDEVSSISSQNAEMLKGKNYQVESAVLPRVFGLFFNQNQNQLFIDKAIIKAINESIDKERIVGEVLLGYGTVIDGPIPPNKTEYRTIAEKTTLSRTEILQKVQADLAKAGWQMGEDGFLEKITTEGKKKTTSKLEFSISTGSVPELAKTAELIKEDLAIIGMKVDVKTFEKGNLNQNVIRPRQYDALLFGEIINSEFDLYAFWHSSQRNDPGLNVAMYTNAKVDKILEDASATIDEQSRIKKYMEFSDEIKKDISAVFLYSPDFIYTVSKDHKELESGHIISPADRYLNAYLWYSKTENVWKIFAR</sequence>
<proteinExistence type="inferred from homology"/>
<dbReference type="Gene3D" id="3.10.105.10">
    <property type="entry name" value="Dipeptide-binding Protein, Domain 3"/>
    <property type="match status" value="1"/>
</dbReference>
<dbReference type="SUPFAM" id="SSF53850">
    <property type="entry name" value="Periplasmic binding protein-like II"/>
    <property type="match status" value="1"/>
</dbReference>
<comment type="similarity">
    <text evidence="1">Belongs to the bacterial solute-binding protein 5 family.</text>
</comment>
<dbReference type="InterPro" id="IPR030678">
    <property type="entry name" value="Peptide/Ni-bd"/>
</dbReference>
<name>A0A1F6VEF1_9BACT</name>
<dbReference type="InterPro" id="IPR000914">
    <property type="entry name" value="SBP_5_dom"/>
</dbReference>
<dbReference type="Gene3D" id="3.90.76.10">
    <property type="entry name" value="Dipeptide-binding Protein, Domain 1"/>
    <property type="match status" value="1"/>
</dbReference>
<dbReference type="CDD" id="cd08513">
    <property type="entry name" value="PBP2_thermophilic_Hb8_like"/>
    <property type="match status" value="1"/>
</dbReference>
<dbReference type="Proteomes" id="UP000178235">
    <property type="component" value="Unassembled WGS sequence"/>
</dbReference>
<dbReference type="Gene3D" id="3.40.190.10">
    <property type="entry name" value="Periplasmic binding protein-like II"/>
    <property type="match status" value="1"/>
</dbReference>
<evidence type="ECO:0000259" key="4">
    <source>
        <dbReference type="Pfam" id="PF00496"/>
    </source>
</evidence>
<dbReference type="EMBL" id="MFTS01000006">
    <property type="protein sequence ID" value="OGI68010.1"/>
    <property type="molecule type" value="Genomic_DNA"/>
</dbReference>
<evidence type="ECO:0000256" key="2">
    <source>
        <dbReference type="ARBA" id="ARBA00022448"/>
    </source>
</evidence>
<comment type="caution">
    <text evidence="5">The sequence shown here is derived from an EMBL/GenBank/DDBJ whole genome shotgun (WGS) entry which is preliminary data.</text>
</comment>
<evidence type="ECO:0000256" key="3">
    <source>
        <dbReference type="ARBA" id="ARBA00022729"/>
    </source>
</evidence>
<keyword evidence="2" id="KW-0813">Transport</keyword>
<accession>A0A1F6VEF1</accession>
<evidence type="ECO:0000313" key="6">
    <source>
        <dbReference type="Proteomes" id="UP000178235"/>
    </source>
</evidence>
<dbReference type="GO" id="GO:0015833">
    <property type="term" value="P:peptide transport"/>
    <property type="evidence" value="ECO:0007669"/>
    <property type="project" value="TreeGrafter"/>
</dbReference>
<evidence type="ECO:0000256" key="1">
    <source>
        <dbReference type="ARBA" id="ARBA00005695"/>
    </source>
</evidence>
<dbReference type="GO" id="GO:1904680">
    <property type="term" value="F:peptide transmembrane transporter activity"/>
    <property type="evidence" value="ECO:0007669"/>
    <property type="project" value="TreeGrafter"/>
</dbReference>
<feature type="domain" description="Solute-binding protein family 5" evidence="4">
    <location>
        <begin position="101"/>
        <end position="473"/>
    </location>
</feature>
<gene>
    <name evidence="5" type="ORF">A2738_00345</name>
</gene>
<dbReference type="Pfam" id="PF00496">
    <property type="entry name" value="SBP_bac_5"/>
    <property type="match status" value="1"/>
</dbReference>
<dbReference type="InterPro" id="IPR039424">
    <property type="entry name" value="SBP_5"/>
</dbReference>
<evidence type="ECO:0000313" key="5">
    <source>
        <dbReference type="EMBL" id="OGI68010.1"/>
    </source>
</evidence>